<evidence type="ECO:0000259" key="10">
    <source>
        <dbReference type="PROSITE" id="PS51456"/>
    </source>
</evidence>
<protein>
    <recommendedName>
        <fullName evidence="14">Myosin heavy chain</fullName>
    </recommendedName>
</protein>
<dbReference type="EnsemblMetazoa" id="CLYHEMT017529.1">
    <property type="protein sequence ID" value="CLYHEMP017529.1"/>
    <property type="gene ID" value="CLYHEMG017529"/>
</dbReference>
<reference evidence="12" key="1">
    <citation type="submission" date="2021-01" db="UniProtKB">
        <authorList>
            <consortium name="EnsemblMetazoa"/>
        </authorList>
    </citation>
    <scope>IDENTIFICATION</scope>
</reference>
<feature type="region of interest" description="Disordered" evidence="9">
    <location>
        <begin position="859"/>
        <end position="879"/>
    </location>
</feature>
<dbReference type="Gene3D" id="1.20.120.720">
    <property type="entry name" value="Myosin VI head, motor domain, U50 subdomain"/>
    <property type="match status" value="1"/>
</dbReference>
<feature type="region of interest" description="Disordered" evidence="9">
    <location>
        <begin position="1776"/>
        <end position="1805"/>
    </location>
</feature>
<dbReference type="Gene3D" id="1.10.10.820">
    <property type="match status" value="1"/>
</dbReference>
<dbReference type="InterPro" id="IPR001609">
    <property type="entry name" value="Myosin_head_motor_dom-like"/>
</dbReference>
<keyword evidence="13" id="KW-1185">Reference proteome</keyword>
<dbReference type="FunFam" id="1.20.5.4820:FF:000002">
    <property type="entry name" value="Myosin heavy chain 10"/>
    <property type="match status" value="1"/>
</dbReference>
<keyword evidence="3 8" id="KW-0067">ATP-binding</keyword>
<dbReference type="SUPFAM" id="SSF90257">
    <property type="entry name" value="Myosin rod fragments"/>
    <property type="match status" value="4"/>
</dbReference>
<dbReference type="Pfam" id="PF01576">
    <property type="entry name" value="Myosin_tail_1"/>
    <property type="match status" value="1"/>
</dbReference>
<feature type="compositionally biased region" description="Basic and acidic residues" evidence="9">
    <location>
        <begin position="1214"/>
        <end position="1228"/>
    </location>
</feature>
<evidence type="ECO:0000256" key="7">
    <source>
        <dbReference type="ARBA" id="ARBA00023203"/>
    </source>
</evidence>
<keyword evidence="6 8" id="KW-0505">Motor protein</keyword>
<dbReference type="InterPro" id="IPR014751">
    <property type="entry name" value="XRCC4-like_C"/>
</dbReference>
<dbReference type="Gene3D" id="2.30.30.360">
    <property type="entry name" value="Myosin S1 fragment, N-terminal"/>
    <property type="match status" value="1"/>
</dbReference>
<dbReference type="PANTHER" id="PTHR13140">
    <property type="entry name" value="MYOSIN"/>
    <property type="match status" value="1"/>
</dbReference>
<dbReference type="PROSITE" id="PS50096">
    <property type="entry name" value="IQ"/>
    <property type="match status" value="1"/>
</dbReference>
<dbReference type="GO" id="GO:0016459">
    <property type="term" value="C:myosin complex"/>
    <property type="evidence" value="ECO:0007669"/>
    <property type="project" value="UniProtKB-KW"/>
</dbReference>
<dbReference type="InterPro" id="IPR002928">
    <property type="entry name" value="Myosin_tail"/>
</dbReference>
<feature type="region of interest" description="Disordered" evidence="9">
    <location>
        <begin position="1152"/>
        <end position="1284"/>
    </location>
</feature>
<dbReference type="GO" id="GO:0051015">
    <property type="term" value="F:actin filament binding"/>
    <property type="evidence" value="ECO:0007669"/>
    <property type="project" value="InterPro"/>
</dbReference>
<dbReference type="SUPFAM" id="SSF57997">
    <property type="entry name" value="Tropomyosin"/>
    <property type="match status" value="1"/>
</dbReference>
<dbReference type="InterPro" id="IPR004009">
    <property type="entry name" value="SH3_Myosin"/>
</dbReference>
<dbReference type="Gene3D" id="3.40.850.10">
    <property type="entry name" value="Kinesin motor domain"/>
    <property type="match status" value="1"/>
</dbReference>
<sequence length="1805" mass="205016">MAYPAYEGDVMGKDPMLYLQVDKAQLMKEQAKGFDAKKWVWVPIKEGNKGYVAAQVKSASGDKVTVETQDGKSMEMLKEKCDQMNPPKYEKCSDMASLTYLNEASVLHNLAARYETGLIYTYSGLFCIAVNPYKRLPIYTDEVVKMYRGKRPSEMPPHVFAIVDTAYQDMLIEHDNQSMLITGESGAGKTENTKKVIQYIAKVAGVEKKKEDEPPAGDGAKVKGALDEQVVQANPLLEAFGNAKTTRNNNSSRFGKFIRCHFSQTGKLAGADIEQYLLEKNRVVHQGSAERNYHIFYQLLYATTDEEVQKLCLLTRDAMNYNFLNKGVAFVDRIDDHAEYADLLTAVSVLGFSDEEKWSMFKIVASILNMGNMKFKQKPRDEQAEVVDPADGERVSYLLGIPVGEFHKSLVKPKVKVGTEYVNKGQNVSQVLYSVSGLSKAIFERMFLWIVQRVNKALDTKERRSYFIGVLDIAGFEIFEYNSFDQLCINLTNEKLQQFFNHHMFVLEQEEYKKEGIHWEFIDFGMDLEQTIDLIEKPMGIFAMLEEECIVPKATDQTYLQKLHKQHAGKNASYTKPTPKQAKQGGGDFILHHYAGSVGYSVPGWLEKNKDPINENSAQLFAKATDPLVRHLFQDYNPDVTGGRSRKGSAFQTVSYRHKEQLKNLLGTLMSTSPHFVRCIIPNENKCPGEIDGQLILHQLRCNGVLEGIRICRKGFPSRMLFQDFRQRYQILAASAIPSGFVDGKVAGEKLIEALQLDQSEYRVGKTKVFFRAGIVGELEDMRDERLSKIISQFQAFCKGHLMRIEYKKMCDQRIGLAVIQRNVRKFLFLRNWTWWKLYTKVQPLLSIARAEDDMKEKEEQLEKAKEQAKADEEKRKQMENELTDAIASKEKLFADLQAETDRLIATEDKLLQTQTLKDKLEASLNEALEKLESEEHSGEVLESKVAEAESKIDDLNNKADEMQTNIHRLEQEKTSRDKQIDALNEDISKQEEGIAKLNKEKKNLNESLEERTEQLQAAEDKCSSLNKAKNKVEGQLKDTEHSLKKEKDAKAKVEKEKRKVEGELKETRDQLAETEGNLKEAKDTVVKREKEIKELEEIKEGNENQIKQLKKRIAELMARIEELEDELESERKLRQKVELARKDLEAQIEELNEQLESSSGATTAQVEVNKKRESENQRLRKEMDEQAAAADAALASAKQKFNGALAESQDELDGVKKAKAKSDKERAALAAELEDVHGQLETSKKQKQSADKNNRSLEEQLNEVRSKVNDLEGSLADSESRCNKSAADNAALNVQLEEVEHKLGLTTKNLKTMETNFNDAKSNADSESKGKHDNHQKLQNAMGEIESLNEQLEEEQAARQDLQNKLSRANADAAQWKNKYDMEGASRVEELEDSKRKLSARVQEMEEALAAAESKASSMEKVKNRMNEEVEDLLLDLEKAQAQASGLEKRQKKFDQQINEWKIKCDEVQADLDQSQRESRGFSTELLKVRTAHEDASEKYDALKKENRALTAELSSITDQLSEGGKSSAEVEKIRRKLGMENEELQVALEEAEAALEQEEGKFLKVQLQLTQLKQQTDRRASEKDEEMENMRKNHQRQMEALQNTINAEQRAKGDLQKNKKKYDSDVAELEAQLDGALRTNGDYQKAIKKLQAQLKEMQAMIDDESRGRDDMRDSASRSERRANDLAVQLDEARVALEQADRARKLADNEKSEFADRAAELQSMYNNIANAKRKAEGDYHALQEEIEELENEAKSGEEKAARAMAEVARLMAELNSAQDAASTADKSRAMLSKQCSDLQSRLRS</sequence>
<dbReference type="FunFam" id="1.10.10.820:FF:000001">
    <property type="entry name" value="Myosin heavy chain"/>
    <property type="match status" value="1"/>
</dbReference>
<dbReference type="GO" id="GO:0007015">
    <property type="term" value="P:actin filament organization"/>
    <property type="evidence" value="ECO:0007669"/>
    <property type="project" value="TreeGrafter"/>
</dbReference>
<feature type="region of interest" description="Actin-binding" evidence="8">
    <location>
        <begin position="662"/>
        <end position="684"/>
    </location>
</feature>
<feature type="compositionally biased region" description="Polar residues" evidence="9">
    <location>
        <begin position="1794"/>
        <end position="1805"/>
    </location>
</feature>
<dbReference type="PRINTS" id="PR00193">
    <property type="entry name" value="MYOSINHEAVY"/>
</dbReference>
<evidence type="ECO:0000313" key="13">
    <source>
        <dbReference type="Proteomes" id="UP000594262"/>
    </source>
</evidence>
<evidence type="ECO:0000256" key="8">
    <source>
        <dbReference type="PROSITE-ProRule" id="PRU00782"/>
    </source>
</evidence>
<feature type="compositionally biased region" description="Basic and acidic residues" evidence="9">
    <location>
        <begin position="1031"/>
        <end position="1084"/>
    </location>
</feature>
<dbReference type="Gene3D" id="1.20.5.340">
    <property type="match status" value="5"/>
</dbReference>
<dbReference type="GO" id="GO:0000146">
    <property type="term" value="F:microfilament motor activity"/>
    <property type="evidence" value="ECO:0007669"/>
    <property type="project" value="TreeGrafter"/>
</dbReference>
<evidence type="ECO:0000256" key="3">
    <source>
        <dbReference type="ARBA" id="ARBA00022840"/>
    </source>
</evidence>
<proteinExistence type="inferred from homology"/>
<name>A0A7M5X456_9CNID</name>
<evidence type="ECO:0000256" key="5">
    <source>
        <dbReference type="ARBA" id="ARBA00023123"/>
    </source>
</evidence>
<comment type="similarity">
    <text evidence="1 8">Belongs to the TRAFAC class myosin-kinesin ATPase superfamily. Myosin family.</text>
</comment>
<feature type="compositionally biased region" description="Basic and acidic residues" evidence="9">
    <location>
        <begin position="993"/>
        <end position="1023"/>
    </location>
</feature>
<feature type="compositionally biased region" description="Basic and acidic residues" evidence="9">
    <location>
        <begin position="1235"/>
        <end position="1271"/>
    </location>
</feature>
<dbReference type="Gene3D" id="1.20.5.370">
    <property type="match status" value="4"/>
</dbReference>
<dbReference type="PROSITE" id="PS51456">
    <property type="entry name" value="MYOSIN_MOTOR"/>
    <property type="match status" value="1"/>
</dbReference>
<accession>A0A7M5X456</accession>
<evidence type="ECO:0000259" key="11">
    <source>
        <dbReference type="PROSITE" id="PS51844"/>
    </source>
</evidence>
<dbReference type="Gene3D" id="1.20.58.530">
    <property type="match status" value="1"/>
</dbReference>
<evidence type="ECO:0008006" key="14">
    <source>
        <dbReference type="Google" id="ProtNLM"/>
    </source>
</evidence>
<dbReference type="SMART" id="SM00242">
    <property type="entry name" value="MYSc"/>
    <property type="match status" value="1"/>
</dbReference>
<dbReference type="GO" id="GO:0005737">
    <property type="term" value="C:cytoplasm"/>
    <property type="evidence" value="ECO:0007669"/>
    <property type="project" value="TreeGrafter"/>
</dbReference>
<feature type="region of interest" description="Disordered" evidence="9">
    <location>
        <begin position="1320"/>
        <end position="1374"/>
    </location>
</feature>
<dbReference type="InterPro" id="IPR008989">
    <property type="entry name" value="Myosin_S1_N"/>
</dbReference>
<feature type="compositionally biased region" description="Basic and acidic residues" evidence="9">
    <location>
        <begin position="1323"/>
        <end position="1337"/>
    </location>
</feature>
<dbReference type="GO" id="GO:0005524">
    <property type="term" value="F:ATP binding"/>
    <property type="evidence" value="ECO:0007669"/>
    <property type="project" value="UniProtKB-UniRule"/>
</dbReference>
<keyword evidence="5 8" id="KW-0518">Myosin</keyword>
<dbReference type="Pfam" id="PF00063">
    <property type="entry name" value="Myosin_head"/>
    <property type="match status" value="1"/>
</dbReference>
<feature type="compositionally biased region" description="Basic and acidic residues" evidence="9">
    <location>
        <begin position="1169"/>
        <end position="1185"/>
    </location>
</feature>
<dbReference type="PANTHER" id="PTHR13140:SF857">
    <property type="entry name" value="MYOSIN-11"/>
    <property type="match status" value="1"/>
</dbReference>
<feature type="domain" description="Myosin motor" evidence="10">
    <location>
        <begin position="90"/>
        <end position="784"/>
    </location>
</feature>
<evidence type="ECO:0000256" key="9">
    <source>
        <dbReference type="SAM" id="MobiDB-lite"/>
    </source>
</evidence>
<dbReference type="InterPro" id="IPR027417">
    <property type="entry name" value="P-loop_NTPase"/>
</dbReference>
<feature type="compositionally biased region" description="Low complexity" evidence="9">
    <location>
        <begin position="1188"/>
        <end position="1198"/>
    </location>
</feature>
<dbReference type="PROSITE" id="PS51844">
    <property type="entry name" value="SH3_LIKE"/>
    <property type="match status" value="1"/>
</dbReference>
<dbReference type="CDD" id="cd01377">
    <property type="entry name" value="MYSc_class_II"/>
    <property type="match status" value="1"/>
</dbReference>
<dbReference type="Pfam" id="PF02736">
    <property type="entry name" value="Myosin_N"/>
    <property type="match status" value="1"/>
</dbReference>
<feature type="region of interest" description="Disordered" evidence="9">
    <location>
        <begin position="993"/>
        <end position="1084"/>
    </location>
</feature>
<dbReference type="Gene3D" id="1.20.5.4820">
    <property type="match status" value="1"/>
</dbReference>
<dbReference type="SUPFAM" id="SSF52540">
    <property type="entry name" value="P-loop containing nucleoside triphosphate hydrolases"/>
    <property type="match status" value="1"/>
</dbReference>
<dbReference type="InterPro" id="IPR036961">
    <property type="entry name" value="Kinesin_motor_dom_sf"/>
</dbReference>
<feature type="compositionally biased region" description="Polar residues" evidence="9">
    <location>
        <begin position="1155"/>
        <end position="1167"/>
    </location>
</feature>
<dbReference type="GO" id="GO:0016020">
    <property type="term" value="C:membrane"/>
    <property type="evidence" value="ECO:0007669"/>
    <property type="project" value="TreeGrafter"/>
</dbReference>
<organism evidence="12 13">
    <name type="scientific">Clytia hemisphaerica</name>
    <dbReference type="NCBI Taxonomy" id="252671"/>
    <lineage>
        <taxon>Eukaryota</taxon>
        <taxon>Metazoa</taxon>
        <taxon>Cnidaria</taxon>
        <taxon>Hydrozoa</taxon>
        <taxon>Hydroidolina</taxon>
        <taxon>Leptothecata</taxon>
        <taxon>Obeliida</taxon>
        <taxon>Clytiidae</taxon>
        <taxon>Clytia</taxon>
    </lineage>
</organism>
<dbReference type="FunFam" id="1.20.120.720:FF:000001">
    <property type="entry name" value="Myosin heavy chain, muscle"/>
    <property type="match status" value="1"/>
</dbReference>
<dbReference type="FunFam" id="3.40.850.10:FF:000101">
    <property type="entry name" value="Slow myosin heavy chain 2"/>
    <property type="match status" value="1"/>
</dbReference>
<dbReference type="FunFam" id="1.20.58.530:FF:000001">
    <property type="entry name" value="Myosin heavy chain"/>
    <property type="match status" value="1"/>
</dbReference>
<dbReference type="FunFam" id="1.20.5.370:FF:000008">
    <property type="entry name" value="Myosin heavy chain"/>
    <property type="match status" value="1"/>
</dbReference>
<feature type="domain" description="Myosin N-terminal SH3-like" evidence="11">
    <location>
        <begin position="35"/>
        <end position="86"/>
    </location>
</feature>
<keyword evidence="7 8" id="KW-0009">Actin-binding</keyword>
<evidence type="ECO:0000256" key="4">
    <source>
        <dbReference type="ARBA" id="ARBA00023054"/>
    </source>
</evidence>
<dbReference type="OrthoDB" id="312459at2759"/>
<keyword evidence="2 8" id="KW-0547">Nucleotide-binding</keyword>
<evidence type="ECO:0000256" key="6">
    <source>
        <dbReference type="ARBA" id="ARBA00023175"/>
    </source>
</evidence>
<feature type="binding site" evidence="8">
    <location>
        <begin position="183"/>
        <end position="190"/>
    </location>
    <ligand>
        <name>ATP</name>
        <dbReference type="ChEBI" id="CHEBI:30616"/>
    </ligand>
</feature>
<dbReference type="Proteomes" id="UP000594262">
    <property type="component" value="Unplaced"/>
</dbReference>
<evidence type="ECO:0000313" key="12">
    <source>
        <dbReference type="EnsemblMetazoa" id="CLYHEMP017529.1"/>
    </source>
</evidence>
<evidence type="ECO:0000256" key="1">
    <source>
        <dbReference type="ARBA" id="ARBA00008314"/>
    </source>
</evidence>
<keyword evidence="4" id="KW-0175">Coiled coil</keyword>
<evidence type="ECO:0000256" key="2">
    <source>
        <dbReference type="ARBA" id="ARBA00022741"/>
    </source>
</evidence>
<feature type="region of interest" description="Disordered" evidence="9">
    <location>
        <begin position="1575"/>
        <end position="1594"/>
    </location>
</feature>
<feature type="region of interest" description="Disordered" evidence="9">
    <location>
        <begin position="1662"/>
        <end position="1686"/>
    </location>
</feature>
<feature type="compositionally biased region" description="Basic and acidic residues" evidence="9">
    <location>
        <begin position="1665"/>
        <end position="1685"/>
    </location>
</feature>